<dbReference type="Proteomes" id="UP000245396">
    <property type="component" value="Unassembled WGS sequence"/>
</dbReference>
<gene>
    <name evidence="1" type="ORF">C7441_104190</name>
</gene>
<evidence type="ECO:0000313" key="2">
    <source>
        <dbReference type="Proteomes" id="UP000245396"/>
    </source>
</evidence>
<name>A0A316C542_PSESE</name>
<dbReference type="OrthoDB" id="7907327at2"/>
<protein>
    <submittedName>
        <fullName evidence="1">Uncharacterized protein</fullName>
    </submittedName>
</protein>
<dbReference type="AlphaFoldDB" id="A0A316C542"/>
<comment type="caution">
    <text evidence="1">The sequence shown here is derived from an EMBL/GenBank/DDBJ whole genome shotgun (WGS) entry which is preliminary data.</text>
</comment>
<sequence length="106" mass="11615">MEHIAALLLIIGCSADLKQCAELPSPVTVFETAEECQDILPQSLHAFQTKRPRVFATCVPVDPAMEEEDAELLWDVTPQGHLIASVEAVPPKVMVKASPEQPVIRK</sequence>
<reference evidence="1 2" key="1">
    <citation type="submission" date="2018-05" db="EMBL/GenBank/DDBJ databases">
        <title>Genomic Encyclopedia of Type Strains, Phase IV (KMG-IV): sequencing the most valuable type-strain genomes for metagenomic binning, comparative biology and taxonomic classification.</title>
        <authorList>
            <person name="Goeker M."/>
        </authorList>
    </citation>
    <scope>NUCLEOTIDE SEQUENCE [LARGE SCALE GENOMIC DNA]</scope>
    <source>
        <strain evidence="1 2">DSM 6986</strain>
    </source>
</reference>
<evidence type="ECO:0000313" key="1">
    <source>
        <dbReference type="EMBL" id="PWJ84922.1"/>
    </source>
</evidence>
<proteinExistence type="predicted"/>
<accession>A0A316C542</accession>
<dbReference type="RefSeq" id="WP_019172330.1">
    <property type="nucleotide sequence ID" value="NZ_QGGG01000004.1"/>
</dbReference>
<keyword evidence="2" id="KW-1185">Reference proteome</keyword>
<dbReference type="EMBL" id="QGGG01000004">
    <property type="protein sequence ID" value="PWJ84922.1"/>
    <property type="molecule type" value="Genomic_DNA"/>
</dbReference>
<organism evidence="1 2">
    <name type="scientific">Pseudaminobacter salicylatoxidans</name>
    <dbReference type="NCBI Taxonomy" id="93369"/>
    <lineage>
        <taxon>Bacteria</taxon>
        <taxon>Pseudomonadati</taxon>
        <taxon>Pseudomonadota</taxon>
        <taxon>Alphaproteobacteria</taxon>
        <taxon>Hyphomicrobiales</taxon>
        <taxon>Phyllobacteriaceae</taxon>
        <taxon>Pseudaminobacter</taxon>
    </lineage>
</organism>